<dbReference type="GO" id="GO:0003677">
    <property type="term" value="F:DNA binding"/>
    <property type="evidence" value="ECO:0007669"/>
    <property type="project" value="TreeGrafter"/>
</dbReference>
<evidence type="ECO:0000256" key="1">
    <source>
        <dbReference type="SAM" id="MobiDB-lite"/>
    </source>
</evidence>
<dbReference type="AlphaFoldDB" id="A0A369JW49"/>
<feature type="compositionally biased region" description="Basic and acidic residues" evidence="1">
    <location>
        <begin position="421"/>
        <end position="433"/>
    </location>
</feature>
<reference evidence="2" key="1">
    <citation type="submission" date="2018-04" db="EMBL/GenBank/DDBJ databases">
        <title>Whole genome sequencing of Hypsizygus marmoreus.</title>
        <authorList>
            <person name="Choi I.-G."/>
            <person name="Min B."/>
            <person name="Kim J.-G."/>
            <person name="Kim S."/>
            <person name="Oh Y.-L."/>
            <person name="Kong W.-S."/>
            <person name="Park H."/>
            <person name="Jeong J."/>
            <person name="Song E.-S."/>
        </authorList>
    </citation>
    <scope>NUCLEOTIDE SEQUENCE [LARGE SCALE GENOMIC DNA]</scope>
    <source>
        <strain evidence="2">51987-8</strain>
    </source>
</reference>
<dbReference type="InParanoid" id="A0A369JW49"/>
<accession>A0A369JW49</accession>
<gene>
    <name evidence="2" type="primary">pac2_4</name>
    <name evidence="2" type="ORF">Hypma_007539</name>
</gene>
<dbReference type="Proteomes" id="UP000076154">
    <property type="component" value="Unassembled WGS sequence"/>
</dbReference>
<name>A0A369JW49_HYPMA</name>
<feature type="compositionally biased region" description="Basic and acidic residues" evidence="1">
    <location>
        <begin position="446"/>
        <end position="460"/>
    </location>
</feature>
<feature type="region of interest" description="Disordered" evidence="1">
    <location>
        <begin position="172"/>
        <end position="197"/>
    </location>
</feature>
<evidence type="ECO:0000313" key="2">
    <source>
        <dbReference type="EMBL" id="RDB25460.1"/>
    </source>
</evidence>
<feature type="compositionally biased region" description="Polar residues" evidence="1">
    <location>
        <begin position="181"/>
        <end position="197"/>
    </location>
</feature>
<organism evidence="2 3">
    <name type="scientific">Hypsizygus marmoreus</name>
    <name type="common">White beech mushroom</name>
    <name type="synonym">Agaricus marmoreus</name>
    <dbReference type="NCBI Taxonomy" id="39966"/>
    <lineage>
        <taxon>Eukaryota</taxon>
        <taxon>Fungi</taxon>
        <taxon>Dikarya</taxon>
        <taxon>Basidiomycota</taxon>
        <taxon>Agaricomycotina</taxon>
        <taxon>Agaricomycetes</taxon>
        <taxon>Agaricomycetidae</taxon>
        <taxon>Agaricales</taxon>
        <taxon>Tricholomatineae</taxon>
        <taxon>Lyophyllaceae</taxon>
        <taxon>Hypsizygus</taxon>
    </lineage>
</organism>
<dbReference type="Pfam" id="PF09729">
    <property type="entry name" value="Gti1_Pac2"/>
    <property type="match status" value="1"/>
</dbReference>
<proteinExistence type="predicted"/>
<dbReference type="PANTHER" id="PTHR28027">
    <property type="entry name" value="TRANSCRIPTIONAL REGULATOR MIT1"/>
    <property type="match status" value="1"/>
</dbReference>
<dbReference type="EMBL" id="LUEZ02000041">
    <property type="protein sequence ID" value="RDB25460.1"/>
    <property type="molecule type" value="Genomic_DNA"/>
</dbReference>
<comment type="caution">
    <text evidence="2">The sequence shown here is derived from an EMBL/GenBank/DDBJ whole genome shotgun (WGS) entry which is preliminary data.</text>
</comment>
<keyword evidence="3" id="KW-1185">Reference proteome</keyword>
<feature type="compositionally biased region" description="Polar residues" evidence="1">
    <location>
        <begin position="388"/>
        <end position="399"/>
    </location>
</feature>
<dbReference type="InterPro" id="IPR018608">
    <property type="entry name" value="Gti1/Pac2"/>
</dbReference>
<dbReference type="OrthoDB" id="5572844at2759"/>
<protein>
    <submittedName>
        <fullName evidence="2">cAMP-independent regulatory protein pac2</fullName>
    </submittedName>
</protein>
<sequence length="460" mass="51342">MQQPTCTNVRIRSTQDAHRIFYAVQKGMLQMVARRLDANERLALRTGCVYAWEERGPHNEITGLGIERFTEGRRWSPSRVRDEFLFYYEKYAAHPDGNQQPGAIPDSQPPRDWDGLVKQTYSVWVETDKGRRKWHLTAYFTQTTVDDLGTIDDIPGVKDLVVPAELFQSTRVAKSRGKSNEPLSQSETSAKPSSSGVARTYAPFSSLYNRYPSHSESPPASEAVLMYEPYGNMNYNPYPPQYPPAPVNPQPTLTSALDIQQYPQSVSVQPHGATIPIPSPSLPYNGAISVDAISSNTVDAHPGVGYQVPPDLHHSSPSWNGVPAQVPYPEQLPPSNDTPRNFSPYGYQQGTYPLTPVHTVPNIHPPQVYPDSYFPSDPRYVPAAPPNQRISPPRTSSLHQEAPTEVAEPCYELSSADPDDDGRRGSIGPDRDLAPIQALTRRHPYRRDPLDDKALRLLPR</sequence>
<evidence type="ECO:0000313" key="3">
    <source>
        <dbReference type="Proteomes" id="UP000076154"/>
    </source>
</evidence>
<dbReference type="PANTHER" id="PTHR28027:SF2">
    <property type="entry name" value="TRANSCRIPTIONAL REGULATOR MIT1"/>
    <property type="match status" value="1"/>
</dbReference>
<feature type="region of interest" description="Disordered" evidence="1">
    <location>
        <begin position="368"/>
        <end position="460"/>
    </location>
</feature>